<proteinExistence type="predicted"/>
<reference evidence="2 3" key="1">
    <citation type="submission" date="2020-01" db="EMBL/GenBank/DDBJ databases">
        <title>Draft genome sequence of Aspergillus udagawae IFM 53868.</title>
        <authorList>
            <person name="Takahashi H."/>
            <person name="Yaguchi T."/>
        </authorList>
    </citation>
    <scope>NUCLEOTIDE SEQUENCE [LARGE SCALE GENOMIC DNA]</scope>
    <source>
        <strain evidence="2 3">IFM 53868</strain>
    </source>
</reference>
<accession>A0ABQ1BA51</accession>
<dbReference type="Proteomes" id="UP000465266">
    <property type="component" value="Unassembled WGS sequence"/>
</dbReference>
<dbReference type="GO" id="GO:0016787">
    <property type="term" value="F:hydrolase activity"/>
    <property type="evidence" value="ECO:0007669"/>
    <property type="project" value="UniProtKB-KW"/>
</dbReference>
<comment type="caution">
    <text evidence="2">The sequence shown here is derived from an EMBL/GenBank/DDBJ whole genome shotgun (WGS) entry which is preliminary data.</text>
</comment>
<sequence>MKTATATLEEEDWFAEKEGSRCVPLLPRLHGVHVQDGNRRRRTNPIDDCGLYGCGGGCSIQSCDQSCGVACSTDQHHLDSDSTGSSGGGGGGGSDSGSSSSGGSAGGQQANLPMDYDGPMNLANGKWNPTPILVEDAAAAMSGLSAIMAQATPCFESALSLLTATQTIPADLYSTVQASATFLKQSMSTQISDLKDKINAADPVNFQAVTP</sequence>
<dbReference type="EMBL" id="BLKG01000144">
    <property type="protein sequence ID" value="GFF97184.1"/>
    <property type="molecule type" value="Genomic_DNA"/>
</dbReference>
<evidence type="ECO:0000313" key="3">
    <source>
        <dbReference type="Proteomes" id="UP000465266"/>
    </source>
</evidence>
<keyword evidence="3" id="KW-1185">Reference proteome</keyword>
<keyword evidence="2" id="KW-0378">Hydrolase</keyword>
<evidence type="ECO:0000256" key="1">
    <source>
        <dbReference type="SAM" id="MobiDB-lite"/>
    </source>
</evidence>
<gene>
    <name evidence="2" type="ORF">IFM53868_08939</name>
</gene>
<organism evidence="2 3">
    <name type="scientific">Aspergillus udagawae</name>
    <dbReference type="NCBI Taxonomy" id="91492"/>
    <lineage>
        <taxon>Eukaryota</taxon>
        <taxon>Fungi</taxon>
        <taxon>Dikarya</taxon>
        <taxon>Ascomycota</taxon>
        <taxon>Pezizomycotina</taxon>
        <taxon>Eurotiomycetes</taxon>
        <taxon>Eurotiomycetidae</taxon>
        <taxon>Eurotiales</taxon>
        <taxon>Aspergillaceae</taxon>
        <taxon>Aspergillus</taxon>
        <taxon>Aspergillus subgen. Fumigati</taxon>
    </lineage>
</organism>
<evidence type="ECO:0000313" key="2">
    <source>
        <dbReference type="EMBL" id="GFF97184.1"/>
    </source>
</evidence>
<name>A0ABQ1BA51_9EURO</name>
<feature type="compositionally biased region" description="Gly residues" evidence="1">
    <location>
        <begin position="85"/>
        <end position="95"/>
    </location>
</feature>
<protein>
    <submittedName>
        <fullName evidence="2">Glycoside hydrolase, family 71</fullName>
    </submittedName>
</protein>
<feature type="region of interest" description="Disordered" evidence="1">
    <location>
        <begin position="78"/>
        <end position="117"/>
    </location>
</feature>